<evidence type="ECO:0008006" key="3">
    <source>
        <dbReference type="Google" id="ProtNLM"/>
    </source>
</evidence>
<evidence type="ECO:0000313" key="1">
    <source>
        <dbReference type="EMBL" id="QNG50287.1"/>
    </source>
</evidence>
<dbReference type="InterPro" id="IPR052741">
    <property type="entry name" value="Mitochondrial_HTD2"/>
</dbReference>
<keyword evidence="2" id="KW-1185">Reference proteome</keyword>
<dbReference type="Gene3D" id="3.10.129.10">
    <property type="entry name" value="Hotdog Thioesterase"/>
    <property type="match status" value="1"/>
</dbReference>
<dbReference type="SUPFAM" id="SSF54637">
    <property type="entry name" value="Thioesterase/thiol ester dehydrase-isomerase"/>
    <property type="match status" value="1"/>
</dbReference>
<proteinExistence type="predicted"/>
<gene>
    <name evidence="1" type="ORF">H6H00_18770</name>
</gene>
<name>A0A7G7MBX6_9PSEU</name>
<dbReference type="EMBL" id="CP060131">
    <property type="protein sequence ID" value="QNG50287.1"/>
    <property type="molecule type" value="Genomic_DNA"/>
</dbReference>
<dbReference type="KEGG" id="ppel:H6H00_18770"/>
<dbReference type="RefSeq" id="WP_185717049.1">
    <property type="nucleotide sequence ID" value="NZ_BAAAWI010000001.1"/>
</dbReference>
<dbReference type="Proteomes" id="UP000515728">
    <property type="component" value="Chromosome"/>
</dbReference>
<sequence length="135" mass="14905">MSDHPLVGDPLGPVGHRPDAVELFQYSAVLWNSHRIHYDADYTRDVAGHPAVVVPGPLQGTYLEQLLTGWARPGRLVELRYRNRASAYVDEELLAHGRVLEVGTDGRTVRCEVWLATADGRTTTTGEGTVELGWT</sequence>
<accession>A0A7G7MBX6</accession>
<dbReference type="InterPro" id="IPR029069">
    <property type="entry name" value="HotDog_dom_sf"/>
</dbReference>
<protein>
    <recommendedName>
        <fullName evidence="3">Acyl dehydratase</fullName>
    </recommendedName>
</protein>
<organism evidence="1 2">
    <name type="scientific">Pseudonocardia petroleophila</name>
    <dbReference type="NCBI Taxonomy" id="37331"/>
    <lineage>
        <taxon>Bacteria</taxon>
        <taxon>Bacillati</taxon>
        <taxon>Actinomycetota</taxon>
        <taxon>Actinomycetes</taxon>
        <taxon>Pseudonocardiales</taxon>
        <taxon>Pseudonocardiaceae</taxon>
        <taxon>Pseudonocardia</taxon>
    </lineage>
</organism>
<reference evidence="1 2" key="1">
    <citation type="submission" date="2020-08" db="EMBL/GenBank/DDBJ databases">
        <authorList>
            <person name="Mo P."/>
        </authorList>
    </citation>
    <scope>NUCLEOTIDE SEQUENCE [LARGE SCALE GENOMIC DNA]</scope>
    <source>
        <strain evidence="1 2">CGMCC 4.1532</strain>
    </source>
</reference>
<dbReference type="GO" id="GO:0019171">
    <property type="term" value="F:(3R)-hydroxyacyl-[acyl-carrier-protein] dehydratase activity"/>
    <property type="evidence" value="ECO:0007669"/>
    <property type="project" value="TreeGrafter"/>
</dbReference>
<dbReference type="AlphaFoldDB" id="A0A7G7MBX6"/>
<dbReference type="PANTHER" id="PTHR28152">
    <property type="entry name" value="HYDROXYACYL-THIOESTER DEHYDRATASE TYPE 2, MITOCHONDRIAL"/>
    <property type="match status" value="1"/>
</dbReference>
<evidence type="ECO:0000313" key="2">
    <source>
        <dbReference type="Proteomes" id="UP000515728"/>
    </source>
</evidence>
<dbReference type="PANTHER" id="PTHR28152:SF1">
    <property type="entry name" value="HYDROXYACYL-THIOESTER DEHYDRATASE TYPE 2, MITOCHONDRIAL"/>
    <property type="match status" value="1"/>
</dbReference>